<dbReference type="Pfam" id="PF00534">
    <property type="entry name" value="Glycos_transf_1"/>
    <property type="match status" value="1"/>
</dbReference>
<evidence type="ECO:0000313" key="3">
    <source>
        <dbReference type="EMBL" id="MDN3619150.1"/>
    </source>
</evidence>
<dbReference type="GO" id="GO:0009103">
    <property type="term" value="P:lipopolysaccharide biosynthetic process"/>
    <property type="evidence" value="ECO:0007669"/>
    <property type="project" value="TreeGrafter"/>
</dbReference>
<dbReference type="EC" id="2.4.-.-" evidence="3"/>
<sequence length="350" mass="40502">MKVFFTPYFKNNPYQKRIIDKFREIGVEIDIAATGTSAFFSTPKLNEANIIHFHWFEPFIRSNSYIKSLFKAIVFLVRLSFLKKNKKYVWTVHNLVNHEKKNVSIDQFFLFFFKRLIDSFFVHNSFTKEKLVKEVGISEKKIFLIPHGNYCEDYSPFLGDKKEFKKDIIKIPEDKFTFTFLGNIRPYKGVLDLISAFKSMNSNNCQLLICGHVTNPQDLELIKSKIDDNPNIYFKPGYVVDNEIQGYIKTSDVMVYPYKDILTSGSLILGMSLKSACLVSNVGSMTELIDKDCVFNNDSDLIDKMNILASTNSVKIEAIGISNFKKIEDDTWLKMATRLKDVYSNLMKDN</sequence>
<name>A0AAJ1QVZ5_9FLAO</name>
<evidence type="ECO:0000313" key="4">
    <source>
        <dbReference type="Proteomes" id="UP001228636"/>
    </source>
</evidence>
<evidence type="ECO:0000256" key="1">
    <source>
        <dbReference type="ARBA" id="ARBA00022679"/>
    </source>
</evidence>
<dbReference type="Gene3D" id="3.40.50.2000">
    <property type="entry name" value="Glycogen Phosphorylase B"/>
    <property type="match status" value="2"/>
</dbReference>
<proteinExistence type="predicted"/>
<dbReference type="GO" id="GO:0016757">
    <property type="term" value="F:glycosyltransferase activity"/>
    <property type="evidence" value="ECO:0007669"/>
    <property type="project" value="UniProtKB-KW"/>
</dbReference>
<dbReference type="AlphaFoldDB" id="A0AAJ1QVZ5"/>
<dbReference type="PANTHER" id="PTHR46401:SF2">
    <property type="entry name" value="GLYCOSYLTRANSFERASE WBBK-RELATED"/>
    <property type="match status" value="1"/>
</dbReference>
<gene>
    <name evidence="3" type="ORF">QWY81_06740</name>
</gene>
<protein>
    <submittedName>
        <fullName evidence="3">Glycosyltransferase family 4 protein</fullName>
        <ecNumber evidence="3">2.4.-.-</ecNumber>
    </submittedName>
</protein>
<dbReference type="InterPro" id="IPR001296">
    <property type="entry name" value="Glyco_trans_1"/>
</dbReference>
<feature type="domain" description="Glycosyl transferase family 1" evidence="2">
    <location>
        <begin position="162"/>
        <end position="291"/>
    </location>
</feature>
<dbReference type="RefSeq" id="WP_261973970.1">
    <property type="nucleotide sequence ID" value="NZ_CP103460.1"/>
</dbReference>
<organism evidence="3 4">
    <name type="scientific">Polaribacter sejongensis</name>
    <dbReference type="NCBI Taxonomy" id="985043"/>
    <lineage>
        <taxon>Bacteria</taxon>
        <taxon>Pseudomonadati</taxon>
        <taxon>Bacteroidota</taxon>
        <taxon>Flavobacteriia</taxon>
        <taxon>Flavobacteriales</taxon>
        <taxon>Flavobacteriaceae</taxon>
    </lineage>
</organism>
<keyword evidence="1 3" id="KW-0808">Transferase</keyword>
<dbReference type="SUPFAM" id="SSF53756">
    <property type="entry name" value="UDP-Glycosyltransferase/glycogen phosphorylase"/>
    <property type="match status" value="1"/>
</dbReference>
<reference evidence="3 4" key="1">
    <citation type="journal article" date="2014" name="Int. J. Syst. Evol. Microbiol.">
        <title>Complete genome sequence of Corynebacterium casei LMG S-19264T (=DSM 44701T), isolated from a smear-ripened cheese.</title>
        <authorList>
            <consortium name="US DOE Joint Genome Institute (JGI-PGF)"/>
            <person name="Walter F."/>
            <person name="Albersmeier A."/>
            <person name="Kalinowski J."/>
            <person name="Ruckert C."/>
        </authorList>
    </citation>
    <scope>NUCLEOTIDE SEQUENCE [LARGE SCALE GENOMIC DNA]</scope>
    <source>
        <strain evidence="3 4">CECT 8670</strain>
    </source>
</reference>
<accession>A0AAJ1QVZ5</accession>
<dbReference type="EMBL" id="JAUFQH010000005">
    <property type="protein sequence ID" value="MDN3619150.1"/>
    <property type="molecule type" value="Genomic_DNA"/>
</dbReference>
<dbReference type="Proteomes" id="UP001228636">
    <property type="component" value="Unassembled WGS sequence"/>
</dbReference>
<keyword evidence="3" id="KW-0328">Glycosyltransferase</keyword>
<comment type="caution">
    <text evidence="3">The sequence shown here is derived from an EMBL/GenBank/DDBJ whole genome shotgun (WGS) entry which is preliminary data.</text>
</comment>
<dbReference type="CDD" id="cd03801">
    <property type="entry name" value="GT4_PimA-like"/>
    <property type="match status" value="1"/>
</dbReference>
<evidence type="ECO:0000259" key="2">
    <source>
        <dbReference type="Pfam" id="PF00534"/>
    </source>
</evidence>
<dbReference type="PANTHER" id="PTHR46401">
    <property type="entry name" value="GLYCOSYLTRANSFERASE WBBK-RELATED"/>
    <property type="match status" value="1"/>
</dbReference>